<gene>
    <name evidence="2" type="ORF">B0H16DRAFT_1462474</name>
</gene>
<dbReference type="EMBL" id="JARKIB010000080">
    <property type="protein sequence ID" value="KAJ7746295.1"/>
    <property type="molecule type" value="Genomic_DNA"/>
</dbReference>
<accession>A0AAD7IPF0</accession>
<comment type="caution">
    <text evidence="2">The sequence shown here is derived from an EMBL/GenBank/DDBJ whole genome shotgun (WGS) entry which is preliminary data.</text>
</comment>
<evidence type="ECO:0000313" key="3">
    <source>
        <dbReference type="Proteomes" id="UP001215598"/>
    </source>
</evidence>
<proteinExistence type="predicted"/>
<feature type="compositionally biased region" description="Low complexity" evidence="1">
    <location>
        <begin position="62"/>
        <end position="79"/>
    </location>
</feature>
<protein>
    <submittedName>
        <fullName evidence="2">Uncharacterized protein</fullName>
    </submittedName>
</protein>
<evidence type="ECO:0000313" key="2">
    <source>
        <dbReference type="EMBL" id="KAJ7746295.1"/>
    </source>
</evidence>
<name>A0AAD7IPF0_9AGAR</name>
<evidence type="ECO:0000256" key="1">
    <source>
        <dbReference type="SAM" id="MobiDB-lite"/>
    </source>
</evidence>
<organism evidence="2 3">
    <name type="scientific">Mycena metata</name>
    <dbReference type="NCBI Taxonomy" id="1033252"/>
    <lineage>
        <taxon>Eukaryota</taxon>
        <taxon>Fungi</taxon>
        <taxon>Dikarya</taxon>
        <taxon>Basidiomycota</taxon>
        <taxon>Agaricomycotina</taxon>
        <taxon>Agaricomycetes</taxon>
        <taxon>Agaricomycetidae</taxon>
        <taxon>Agaricales</taxon>
        <taxon>Marasmiineae</taxon>
        <taxon>Mycenaceae</taxon>
        <taxon>Mycena</taxon>
    </lineage>
</organism>
<reference evidence="2" key="1">
    <citation type="submission" date="2023-03" db="EMBL/GenBank/DDBJ databases">
        <title>Massive genome expansion in bonnet fungi (Mycena s.s.) driven by repeated elements and novel gene families across ecological guilds.</title>
        <authorList>
            <consortium name="Lawrence Berkeley National Laboratory"/>
            <person name="Harder C.B."/>
            <person name="Miyauchi S."/>
            <person name="Viragh M."/>
            <person name="Kuo A."/>
            <person name="Thoen E."/>
            <person name="Andreopoulos B."/>
            <person name="Lu D."/>
            <person name="Skrede I."/>
            <person name="Drula E."/>
            <person name="Henrissat B."/>
            <person name="Morin E."/>
            <person name="Kohler A."/>
            <person name="Barry K."/>
            <person name="LaButti K."/>
            <person name="Morin E."/>
            <person name="Salamov A."/>
            <person name="Lipzen A."/>
            <person name="Mereny Z."/>
            <person name="Hegedus B."/>
            <person name="Baldrian P."/>
            <person name="Stursova M."/>
            <person name="Weitz H."/>
            <person name="Taylor A."/>
            <person name="Grigoriev I.V."/>
            <person name="Nagy L.G."/>
            <person name="Martin F."/>
            <person name="Kauserud H."/>
        </authorList>
    </citation>
    <scope>NUCLEOTIDE SEQUENCE</scope>
    <source>
        <strain evidence="2">CBHHK182m</strain>
    </source>
</reference>
<feature type="region of interest" description="Disordered" evidence="1">
    <location>
        <begin position="1"/>
        <end position="90"/>
    </location>
</feature>
<keyword evidence="3" id="KW-1185">Reference proteome</keyword>
<dbReference type="AlphaFoldDB" id="A0AAD7IPF0"/>
<dbReference type="Proteomes" id="UP001215598">
    <property type="component" value="Unassembled WGS sequence"/>
</dbReference>
<sequence>MSWLQPRKAARRCMGYRQPGRSAPAAPPTVVPLLSIGRGYSSPALPSETAPSHIDTSTVSGQSKASSPFPQAPQPSSTAVTTPPSAPAKNPLLHESQRIVSGSPRSPGCPFGCELVSPSPAITAASYIKGPQPFPVPRARAASPGAKRRQGVPLFAEEIQVILKDVLLLKDREEQEEQLLKGMLAGRVVGGEGKHQRVKMVPPPERVDSSWMRTLF</sequence>